<feature type="transmembrane region" description="Helical" evidence="6">
    <location>
        <begin position="103"/>
        <end position="127"/>
    </location>
</feature>
<dbReference type="PANTHER" id="PTHR43461:SF1">
    <property type="entry name" value="TRANSMEMBRANE PROTEIN 256"/>
    <property type="match status" value="1"/>
</dbReference>
<dbReference type="AlphaFoldDB" id="A0A9X2XXS3"/>
<comment type="similarity">
    <text evidence="2">Belongs to the UPF0382 family.</text>
</comment>
<dbReference type="PANTHER" id="PTHR43461">
    <property type="entry name" value="TRANSMEMBRANE PROTEIN 256"/>
    <property type="match status" value="1"/>
</dbReference>
<evidence type="ECO:0000256" key="6">
    <source>
        <dbReference type="SAM" id="Phobius"/>
    </source>
</evidence>
<dbReference type="Proteomes" id="UP001155483">
    <property type="component" value="Unassembled WGS sequence"/>
</dbReference>
<evidence type="ECO:0000256" key="5">
    <source>
        <dbReference type="ARBA" id="ARBA00023136"/>
    </source>
</evidence>
<dbReference type="GO" id="GO:0005886">
    <property type="term" value="C:plasma membrane"/>
    <property type="evidence" value="ECO:0007669"/>
    <property type="project" value="TreeGrafter"/>
</dbReference>
<comment type="subcellular location">
    <subcellularLocation>
        <location evidence="1">Membrane</location>
        <topology evidence="1">Multi-pass membrane protein</topology>
    </subcellularLocation>
</comment>
<gene>
    <name evidence="7" type="ORF">OCK74_17025</name>
</gene>
<name>A0A9X2XXS3_9BACT</name>
<sequence>MAKIYMILGTVLGGLAVILGAFGAHGLKQLVPPETVSSYQTGVQYQMYHAFALLLIGILAERTANASFLNYAGMSFVTGVVLFSGSLYLMASLKAVNKVGISGMGIITPIGGLFFILGWCLFLIALAKR</sequence>
<keyword evidence="4 6" id="KW-1133">Transmembrane helix</keyword>
<dbReference type="EMBL" id="JAOTIF010000015">
    <property type="protein sequence ID" value="MCU7550825.1"/>
    <property type="molecule type" value="Genomic_DNA"/>
</dbReference>
<dbReference type="InterPro" id="IPR006696">
    <property type="entry name" value="DUF423"/>
</dbReference>
<feature type="transmembrane region" description="Helical" evidence="6">
    <location>
        <begin position="47"/>
        <end position="64"/>
    </location>
</feature>
<evidence type="ECO:0000256" key="3">
    <source>
        <dbReference type="ARBA" id="ARBA00022692"/>
    </source>
</evidence>
<evidence type="ECO:0000313" key="8">
    <source>
        <dbReference type="Proteomes" id="UP001155483"/>
    </source>
</evidence>
<protein>
    <submittedName>
        <fullName evidence="7">DUF423 domain-containing protein</fullName>
    </submittedName>
</protein>
<keyword evidence="3 6" id="KW-0812">Transmembrane</keyword>
<keyword evidence="8" id="KW-1185">Reference proteome</keyword>
<dbReference type="RefSeq" id="WP_279298262.1">
    <property type="nucleotide sequence ID" value="NZ_JAOTIF010000015.1"/>
</dbReference>
<accession>A0A9X2XXS3</accession>
<evidence type="ECO:0000256" key="2">
    <source>
        <dbReference type="ARBA" id="ARBA00009694"/>
    </source>
</evidence>
<keyword evidence="5 6" id="KW-0472">Membrane</keyword>
<feature type="transmembrane region" description="Helical" evidence="6">
    <location>
        <begin position="71"/>
        <end position="91"/>
    </location>
</feature>
<dbReference type="Pfam" id="PF04241">
    <property type="entry name" value="DUF423"/>
    <property type="match status" value="1"/>
</dbReference>
<reference evidence="7" key="2">
    <citation type="submission" date="2023-04" db="EMBL/GenBank/DDBJ databases">
        <title>Paracnuella aquatica gen. nov., sp. nov., a member of the family Chitinophagaceae isolated from a hot spring.</title>
        <authorList>
            <person name="Wang C."/>
        </authorList>
    </citation>
    <scope>NUCLEOTIDE SEQUENCE</scope>
    <source>
        <strain evidence="7">LB-8</strain>
    </source>
</reference>
<organism evidence="7 8">
    <name type="scientific">Paraflavisolibacter caeni</name>
    <dbReference type="NCBI Taxonomy" id="2982496"/>
    <lineage>
        <taxon>Bacteria</taxon>
        <taxon>Pseudomonadati</taxon>
        <taxon>Bacteroidota</taxon>
        <taxon>Chitinophagia</taxon>
        <taxon>Chitinophagales</taxon>
        <taxon>Chitinophagaceae</taxon>
        <taxon>Paraflavisolibacter</taxon>
    </lineage>
</organism>
<comment type="caution">
    <text evidence="7">The sequence shown here is derived from an EMBL/GenBank/DDBJ whole genome shotgun (WGS) entry which is preliminary data.</text>
</comment>
<proteinExistence type="inferred from homology"/>
<evidence type="ECO:0000256" key="1">
    <source>
        <dbReference type="ARBA" id="ARBA00004141"/>
    </source>
</evidence>
<evidence type="ECO:0000313" key="7">
    <source>
        <dbReference type="EMBL" id="MCU7550825.1"/>
    </source>
</evidence>
<reference evidence="7" key="1">
    <citation type="submission" date="2022-09" db="EMBL/GenBank/DDBJ databases">
        <authorList>
            <person name="Yuan C."/>
            <person name="Ke Z."/>
        </authorList>
    </citation>
    <scope>NUCLEOTIDE SEQUENCE</scope>
    <source>
        <strain evidence="7">LB-8</strain>
    </source>
</reference>
<evidence type="ECO:0000256" key="4">
    <source>
        <dbReference type="ARBA" id="ARBA00022989"/>
    </source>
</evidence>